<proteinExistence type="inferred from homology"/>
<name>A0A381YV99_9ZZZZ</name>
<dbReference type="GO" id="GO:0004806">
    <property type="term" value="F:triacylglycerol lipase activity"/>
    <property type="evidence" value="ECO:0007669"/>
    <property type="project" value="TreeGrafter"/>
</dbReference>
<dbReference type="AlphaFoldDB" id="A0A381YV99"/>
<evidence type="ECO:0000259" key="3">
    <source>
        <dbReference type="Pfam" id="PF07859"/>
    </source>
</evidence>
<sequence length="303" mass="32025">MISAEAEVLRTKLVEALVQLAGTEENPVSVDDMRGLYGLFSDNATEPDSVTWTEVDAGGVPAIWADSEVGTTDRVVQYVHGGGYVIGSAHHYKRLTGHIARAVGCRVLSVDYRLAPEHPHPAPVEDSATAYRWLLAQGYDSTHLAISGDSAGGGLTLATLLALRDAGTAQPAAAVPISPWVDMEGLGESMTTNAVNDALVQAPMLLGMAGMFLSGHDPKDPLASPMYADFTGVAPLYIQVGGYETLLDDAKRVAEAAQRDGVDVTLEVFPEMQHVFQMGAGNVPESDDAIAKIGAFLRPRLGL</sequence>
<dbReference type="EMBL" id="UINC01019057">
    <property type="protein sequence ID" value="SVA80503.1"/>
    <property type="molecule type" value="Genomic_DNA"/>
</dbReference>
<dbReference type="InterPro" id="IPR033140">
    <property type="entry name" value="Lipase_GDXG_put_SER_AS"/>
</dbReference>
<dbReference type="PANTHER" id="PTHR48081:SF30">
    <property type="entry name" value="ACETYL-HYDROLASE LIPR-RELATED"/>
    <property type="match status" value="1"/>
</dbReference>
<evidence type="ECO:0000313" key="4">
    <source>
        <dbReference type="EMBL" id="SVA80503.1"/>
    </source>
</evidence>
<protein>
    <recommendedName>
        <fullName evidence="3">Alpha/beta hydrolase fold-3 domain-containing protein</fullName>
    </recommendedName>
</protein>
<reference evidence="4" key="1">
    <citation type="submission" date="2018-05" db="EMBL/GenBank/DDBJ databases">
        <authorList>
            <person name="Lanie J.A."/>
            <person name="Ng W.-L."/>
            <person name="Kazmierczak K.M."/>
            <person name="Andrzejewski T.M."/>
            <person name="Davidsen T.M."/>
            <person name="Wayne K.J."/>
            <person name="Tettelin H."/>
            <person name="Glass J.I."/>
            <person name="Rusch D."/>
            <person name="Podicherti R."/>
            <person name="Tsui H.-C.T."/>
            <person name="Winkler M.E."/>
        </authorList>
    </citation>
    <scope>NUCLEOTIDE SEQUENCE</scope>
</reference>
<organism evidence="4">
    <name type="scientific">marine metagenome</name>
    <dbReference type="NCBI Taxonomy" id="408172"/>
    <lineage>
        <taxon>unclassified sequences</taxon>
        <taxon>metagenomes</taxon>
        <taxon>ecological metagenomes</taxon>
    </lineage>
</organism>
<evidence type="ECO:0000256" key="1">
    <source>
        <dbReference type="ARBA" id="ARBA00010515"/>
    </source>
</evidence>
<dbReference type="Pfam" id="PF07859">
    <property type="entry name" value="Abhydrolase_3"/>
    <property type="match status" value="1"/>
</dbReference>
<evidence type="ECO:0000256" key="2">
    <source>
        <dbReference type="ARBA" id="ARBA00022801"/>
    </source>
</evidence>
<accession>A0A381YV99</accession>
<dbReference type="InterPro" id="IPR029058">
    <property type="entry name" value="AB_hydrolase_fold"/>
</dbReference>
<comment type="similarity">
    <text evidence="1">Belongs to the 'GDXG' lipolytic enzyme family.</text>
</comment>
<keyword evidence="2" id="KW-0378">Hydrolase</keyword>
<dbReference type="InterPro" id="IPR050300">
    <property type="entry name" value="GDXG_lipolytic_enzyme"/>
</dbReference>
<dbReference type="InterPro" id="IPR013094">
    <property type="entry name" value="AB_hydrolase_3"/>
</dbReference>
<feature type="domain" description="Alpha/beta hydrolase fold-3" evidence="3">
    <location>
        <begin position="78"/>
        <end position="277"/>
    </location>
</feature>
<dbReference type="Gene3D" id="3.40.50.1820">
    <property type="entry name" value="alpha/beta hydrolase"/>
    <property type="match status" value="1"/>
</dbReference>
<dbReference type="SUPFAM" id="SSF53474">
    <property type="entry name" value="alpha/beta-Hydrolases"/>
    <property type="match status" value="1"/>
</dbReference>
<gene>
    <name evidence="4" type="ORF">METZ01_LOCUS133357</name>
</gene>
<dbReference type="PROSITE" id="PS01174">
    <property type="entry name" value="LIPASE_GDXG_SER"/>
    <property type="match status" value="1"/>
</dbReference>
<dbReference type="PANTHER" id="PTHR48081">
    <property type="entry name" value="AB HYDROLASE SUPERFAMILY PROTEIN C4A8.06C"/>
    <property type="match status" value="1"/>
</dbReference>